<keyword evidence="6 9" id="KW-0326">Glycosidase</keyword>
<feature type="domain" description="GH18" evidence="12">
    <location>
        <begin position="72"/>
        <end position="413"/>
    </location>
</feature>
<sequence length="543" mass="61424">MGICLSPGTPPLPKVDPKAECGLTSKGNKTCPLKLCCSEYGYCGFDEVFCKKPTGAIGTGCQSNCDMSWPKDKKICSGTLSKRIGYYESWAVNRTCHNSGFLPTLDDDQAVQLQEMHQMKQINPDLKIILSFGGWAFNDPGPTEHRFSDLISKSDRRTKFNDAISQWIEQGLIDGVDIDFEYPTSGEHGGRKPDYDNYLTWIKELREKIGKASLSIAAPASPWYLRGFRIEEMTEYLDYIIFMSYDLHGTWDANITSLGPYLNPHTNMTEIRDALKIIERAGVSSNKIMMGLGFYGRSFAMRDPACNNPGCMFSTGGTPGECTETSGYISYGEIKDMLDNRQAYHVRYDEQALVNIMLYGYNDYVSYDSEVSLKAKLKEAKDLCLGGVSIWAIDLDDRYGSLISAVSGLPYQPLDGSDGVDTFGEEDEDDEDVFFDFFEIQDVGDISDDNFLKRIKVSMSLREKKYMRDDFWDNVFDEVNSVVEEVGGLAPERIYQLYLLAGTHMMQQLIDTAKEDLKDQDMKGKWQKKYQKYMRGRVDEQVS</sequence>
<dbReference type="PROSITE" id="PS50941">
    <property type="entry name" value="CHIT_BIND_I_2"/>
    <property type="match status" value="1"/>
</dbReference>
<evidence type="ECO:0000256" key="5">
    <source>
        <dbReference type="ARBA" id="ARBA00023277"/>
    </source>
</evidence>
<feature type="disulfide bond" evidence="8">
    <location>
        <begin position="31"/>
        <end position="43"/>
    </location>
</feature>
<dbReference type="InterPro" id="IPR001223">
    <property type="entry name" value="Glyco_hydro18_cat"/>
</dbReference>
<evidence type="ECO:0000259" key="12">
    <source>
        <dbReference type="PROSITE" id="PS51910"/>
    </source>
</evidence>
<dbReference type="InterPro" id="IPR017853">
    <property type="entry name" value="GH"/>
</dbReference>
<dbReference type="OrthoDB" id="73875at2759"/>
<feature type="disulfide bond" evidence="8">
    <location>
        <begin position="36"/>
        <end position="50"/>
    </location>
</feature>
<evidence type="ECO:0000313" key="13">
    <source>
        <dbReference type="EMBL" id="ORX74699.1"/>
    </source>
</evidence>
<dbReference type="InterPro" id="IPR011583">
    <property type="entry name" value="Chitinase_II/V-like_cat"/>
</dbReference>
<dbReference type="SUPFAM" id="SSF57016">
    <property type="entry name" value="Plant lectins/antimicrobial peptides"/>
    <property type="match status" value="1"/>
</dbReference>
<evidence type="ECO:0000256" key="10">
    <source>
        <dbReference type="RuleBase" id="RU004453"/>
    </source>
</evidence>
<dbReference type="InterPro" id="IPR029070">
    <property type="entry name" value="Chitinase_insertion_sf"/>
</dbReference>
<evidence type="ECO:0000256" key="3">
    <source>
        <dbReference type="ARBA" id="ARBA00022801"/>
    </source>
</evidence>
<evidence type="ECO:0000256" key="8">
    <source>
        <dbReference type="PROSITE-ProRule" id="PRU00261"/>
    </source>
</evidence>
<evidence type="ECO:0000256" key="9">
    <source>
        <dbReference type="RuleBase" id="RU000489"/>
    </source>
</evidence>
<dbReference type="GO" id="GO:0008843">
    <property type="term" value="F:endochitinase activity"/>
    <property type="evidence" value="ECO:0007669"/>
    <property type="project" value="UniProtKB-EC"/>
</dbReference>
<feature type="domain" description="Chitin-binding type-1" evidence="11">
    <location>
        <begin position="18"/>
        <end position="67"/>
    </location>
</feature>
<dbReference type="STRING" id="61395.A0A1Y1WMA7"/>
<dbReference type="Gene3D" id="3.10.50.10">
    <property type="match status" value="1"/>
</dbReference>
<protein>
    <submittedName>
        <fullName evidence="13">Uncharacterized protein</fullName>
    </submittedName>
</protein>
<dbReference type="InterPro" id="IPR036861">
    <property type="entry name" value="Endochitinase-like_sf"/>
</dbReference>
<dbReference type="AlphaFoldDB" id="A0A1Y1WMA7"/>
<comment type="catalytic activity">
    <reaction evidence="1">
        <text>Random endo-hydrolysis of N-acetyl-beta-D-glucosaminide (1-&gt;4)-beta-linkages in chitin and chitodextrins.</text>
        <dbReference type="EC" id="3.2.1.14"/>
    </reaction>
</comment>
<dbReference type="PANTHER" id="PTHR47700">
    <property type="entry name" value="V CHITINASE, PUTATIVE (AFU_ORTHOLOGUE AFUA_6G13720)-RELATED"/>
    <property type="match status" value="1"/>
</dbReference>
<dbReference type="PROSITE" id="PS00026">
    <property type="entry name" value="CHIT_BIND_I_1"/>
    <property type="match status" value="1"/>
</dbReference>
<dbReference type="PROSITE" id="PS51910">
    <property type="entry name" value="GH18_2"/>
    <property type="match status" value="1"/>
</dbReference>
<keyword evidence="5" id="KW-0119">Carbohydrate metabolism</keyword>
<keyword evidence="8" id="KW-1015">Disulfide bond</keyword>
<dbReference type="PROSITE" id="PS01095">
    <property type="entry name" value="GH18_1"/>
    <property type="match status" value="1"/>
</dbReference>
<dbReference type="Proteomes" id="UP000193922">
    <property type="component" value="Unassembled WGS sequence"/>
</dbReference>
<evidence type="ECO:0000256" key="6">
    <source>
        <dbReference type="ARBA" id="ARBA00023295"/>
    </source>
</evidence>
<dbReference type="GO" id="GO:0008061">
    <property type="term" value="F:chitin binding"/>
    <property type="evidence" value="ECO:0007669"/>
    <property type="project" value="UniProtKB-UniRule"/>
</dbReference>
<dbReference type="SMART" id="SM00636">
    <property type="entry name" value="Glyco_18"/>
    <property type="match status" value="1"/>
</dbReference>
<evidence type="ECO:0000313" key="14">
    <source>
        <dbReference type="Proteomes" id="UP000193922"/>
    </source>
</evidence>
<dbReference type="InterPro" id="IPR001579">
    <property type="entry name" value="Glyco_hydro_18_chit_AS"/>
</dbReference>
<name>A0A1Y1WMA7_9FUNG</name>
<dbReference type="EMBL" id="MCFD01000001">
    <property type="protein sequence ID" value="ORX74699.1"/>
    <property type="molecule type" value="Genomic_DNA"/>
</dbReference>
<dbReference type="Pfam" id="PF00704">
    <property type="entry name" value="Glyco_hydro_18"/>
    <property type="match status" value="1"/>
</dbReference>
<keyword evidence="7" id="KW-0624">Polysaccharide degradation</keyword>
<keyword evidence="4" id="KW-0146">Chitin degradation</keyword>
<dbReference type="GeneID" id="63801063"/>
<accession>A0A1Y1WMA7</accession>
<gene>
    <name evidence="13" type="ORF">DL89DRAFT_219846</name>
</gene>
<dbReference type="InterPro" id="IPR018371">
    <property type="entry name" value="Chitin-binding_1_CS"/>
</dbReference>
<dbReference type="Pfam" id="PF00187">
    <property type="entry name" value="Chitin_bind_1"/>
    <property type="match status" value="1"/>
</dbReference>
<evidence type="ECO:0000256" key="2">
    <source>
        <dbReference type="ARBA" id="ARBA00022669"/>
    </source>
</evidence>
<proteinExistence type="inferred from homology"/>
<keyword evidence="3 9" id="KW-0378">Hydrolase</keyword>
<evidence type="ECO:0000256" key="7">
    <source>
        <dbReference type="ARBA" id="ARBA00023326"/>
    </source>
</evidence>
<keyword evidence="14" id="KW-1185">Reference proteome</keyword>
<dbReference type="PANTHER" id="PTHR47700:SF2">
    <property type="entry name" value="CHITINASE"/>
    <property type="match status" value="1"/>
</dbReference>
<evidence type="ECO:0000259" key="11">
    <source>
        <dbReference type="PROSITE" id="PS50941"/>
    </source>
</evidence>
<dbReference type="Gene3D" id="3.20.20.80">
    <property type="entry name" value="Glycosidases"/>
    <property type="match status" value="1"/>
</dbReference>
<evidence type="ECO:0000256" key="1">
    <source>
        <dbReference type="ARBA" id="ARBA00000822"/>
    </source>
</evidence>
<dbReference type="GO" id="GO:0006032">
    <property type="term" value="P:chitin catabolic process"/>
    <property type="evidence" value="ECO:0007669"/>
    <property type="project" value="UniProtKB-KW"/>
</dbReference>
<organism evidence="13 14">
    <name type="scientific">Linderina pennispora</name>
    <dbReference type="NCBI Taxonomy" id="61395"/>
    <lineage>
        <taxon>Eukaryota</taxon>
        <taxon>Fungi</taxon>
        <taxon>Fungi incertae sedis</taxon>
        <taxon>Zoopagomycota</taxon>
        <taxon>Kickxellomycotina</taxon>
        <taxon>Kickxellomycetes</taxon>
        <taxon>Kickxellales</taxon>
        <taxon>Kickxellaceae</taxon>
        <taxon>Linderina</taxon>
    </lineage>
</organism>
<feature type="disulfide bond" evidence="8">
    <location>
        <begin position="61"/>
        <end position="65"/>
    </location>
</feature>
<reference evidence="13 14" key="1">
    <citation type="submission" date="2016-07" db="EMBL/GenBank/DDBJ databases">
        <title>Pervasive Adenine N6-methylation of Active Genes in Fungi.</title>
        <authorList>
            <consortium name="DOE Joint Genome Institute"/>
            <person name="Mondo S.J."/>
            <person name="Dannebaum R.O."/>
            <person name="Kuo R.C."/>
            <person name="Labutti K."/>
            <person name="Haridas S."/>
            <person name="Kuo A."/>
            <person name="Salamov A."/>
            <person name="Ahrendt S.R."/>
            <person name="Lipzen A."/>
            <person name="Sullivan W."/>
            <person name="Andreopoulos W.B."/>
            <person name="Clum A."/>
            <person name="Lindquist E."/>
            <person name="Daum C."/>
            <person name="Ramamoorthy G.K."/>
            <person name="Gryganskyi A."/>
            <person name="Culley D."/>
            <person name="Magnuson J.K."/>
            <person name="James T.Y."/>
            <person name="O'Malley M.A."/>
            <person name="Stajich J.E."/>
            <person name="Spatafora J.W."/>
            <person name="Visel A."/>
            <person name="Grigoriev I.V."/>
        </authorList>
    </citation>
    <scope>NUCLEOTIDE SEQUENCE [LARGE SCALE GENOMIC DNA]</scope>
    <source>
        <strain evidence="13 14">ATCC 12442</strain>
    </source>
</reference>
<dbReference type="SMART" id="SM00270">
    <property type="entry name" value="ChtBD1"/>
    <property type="match status" value="1"/>
</dbReference>
<keyword evidence="2 8" id="KW-0147">Chitin-binding</keyword>
<dbReference type="SUPFAM" id="SSF51445">
    <property type="entry name" value="(Trans)glycosidases"/>
    <property type="match status" value="1"/>
</dbReference>
<comment type="caution">
    <text evidence="8">Lacks conserved residue(s) required for the propagation of feature annotation.</text>
</comment>
<evidence type="ECO:0000256" key="4">
    <source>
        <dbReference type="ARBA" id="ARBA00023024"/>
    </source>
</evidence>
<dbReference type="InterPro" id="IPR001002">
    <property type="entry name" value="Chitin-bd_1"/>
</dbReference>
<dbReference type="GO" id="GO:0000272">
    <property type="term" value="P:polysaccharide catabolic process"/>
    <property type="evidence" value="ECO:0007669"/>
    <property type="project" value="UniProtKB-KW"/>
</dbReference>
<dbReference type="SUPFAM" id="SSF54556">
    <property type="entry name" value="Chitinase insertion domain"/>
    <property type="match status" value="1"/>
</dbReference>
<dbReference type="RefSeq" id="XP_040747910.1">
    <property type="nucleotide sequence ID" value="XM_040884415.1"/>
</dbReference>
<comment type="similarity">
    <text evidence="10">Belongs to the glycosyl hydrolase 18 family.</text>
</comment>
<comment type="caution">
    <text evidence="13">The sequence shown here is derived from an EMBL/GenBank/DDBJ whole genome shotgun (WGS) entry which is preliminary data.</text>
</comment>
<dbReference type="Gene3D" id="3.30.60.10">
    <property type="entry name" value="Endochitinase-like"/>
    <property type="match status" value="1"/>
</dbReference>
<dbReference type="InterPro" id="IPR053214">
    <property type="entry name" value="LysM12-like"/>
</dbReference>
<dbReference type="CDD" id="cd00035">
    <property type="entry name" value="ChtBD1"/>
    <property type="match status" value="1"/>
</dbReference>